<dbReference type="RefSeq" id="WP_129423469.1">
    <property type="nucleotide sequence ID" value="NZ_DBFAJO010000004.1"/>
</dbReference>
<sequence length="63" mass="7149">MNIAQGHTAASSRCRLQLQLAALMRFTALANADVQAMYLARIKAGEFGSMEPCFYTYYSYRYI</sequence>
<accession>A0A4Q2K2F0</accession>
<organism evidence="1 2">
    <name type="scientific">Senegalimassilia faecalis</name>
    <dbReference type="NCBI Taxonomy" id="2509433"/>
    <lineage>
        <taxon>Bacteria</taxon>
        <taxon>Bacillati</taxon>
        <taxon>Actinomycetota</taxon>
        <taxon>Coriobacteriia</taxon>
        <taxon>Coriobacteriales</taxon>
        <taxon>Coriobacteriaceae</taxon>
        <taxon>Senegalimassilia</taxon>
    </lineage>
</organism>
<comment type="caution">
    <text evidence="1">The sequence shown here is derived from an EMBL/GenBank/DDBJ whole genome shotgun (WGS) entry which is preliminary data.</text>
</comment>
<protein>
    <submittedName>
        <fullName evidence="1">Uncharacterized protein</fullName>
    </submittedName>
</protein>
<dbReference type="Proteomes" id="UP000293345">
    <property type="component" value="Unassembled WGS sequence"/>
</dbReference>
<name>A0A4Q2K2F0_9ACTN</name>
<gene>
    <name evidence="1" type="ORF">ET524_04125</name>
</gene>
<proteinExistence type="predicted"/>
<dbReference type="EMBL" id="SDPW01000001">
    <property type="protein sequence ID" value="RXZ53764.1"/>
    <property type="molecule type" value="Genomic_DNA"/>
</dbReference>
<keyword evidence="2" id="KW-1185">Reference proteome</keyword>
<dbReference type="AlphaFoldDB" id="A0A4Q2K2F0"/>
<evidence type="ECO:0000313" key="2">
    <source>
        <dbReference type="Proteomes" id="UP000293345"/>
    </source>
</evidence>
<reference evidence="1 2" key="1">
    <citation type="submission" date="2019-01" db="EMBL/GenBank/DDBJ databases">
        <title>Senegalimassilia sp. nov. KGMB04484 isolated human feces.</title>
        <authorList>
            <person name="Han K.-I."/>
            <person name="Kim J.-S."/>
            <person name="Lee K.C."/>
            <person name="Suh M.K."/>
            <person name="Eom M.K."/>
            <person name="Lee J.H."/>
            <person name="Park S.-H."/>
            <person name="Kang S.W."/>
            <person name="Park J.-E."/>
            <person name="Oh B.S."/>
            <person name="Yu S.Y."/>
            <person name="Choi S.-H."/>
            <person name="Lee D.H."/>
            <person name="Yoon H."/>
            <person name="Kim B.-Y."/>
            <person name="Lee J.H."/>
            <person name="Lee J.-S."/>
        </authorList>
    </citation>
    <scope>NUCLEOTIDE SEQUENCE [LARGE SCALE GENOMIC DNA]</scope>
    <source>
        <strain evidence="1 2">KGMB04484</strain>
    </source>
</reference>
<evidence type="ECO:0000313" key="1">
    <source>
        <dbReference type="EMBL" id="RXZ53764.1"/>
    </source>
</evidence>